<dbReference type="AlphaFoldDB" id="A0A239WP74"/>
<reference evidence="4 5" key="1">
    <citation type="submission" date="2017-06" db="EMBL/GenBank/DDBJ databases">
        <authorList>
            <consortium name="Pathogen Informatics"/>
        </authorList>
    </citation>
    <scope>NUCLEOTIDE SEQUENCE [LARGE SCALE GENOMIC DNA]</scope>
    <source>
        <strain evidence="4 5">NCTC11865</strain>
    </source>
</reference>
<dbReference type="PANTHER" id="PTHR30204">
    <property type="entry name" value="REDOX-CYCLING DRUG-SENSING TRANSCRIPTIONAL ACTIVATOR SOXR"/>
    <property type="match status" value="1"/>
</dbReference>
<dbReference type="KEGG" id="cgrn:4412665_01266"/>
<sequence>MVEKVRTIGQVMRLLTPEYPDLSISKIRYLESEGLLSPERAPSGYRKYSEDDIQRLRYILTCQRDRFLPLKVIRENLELIDRGKQPPSPSSSVPTPLEGSTAPNVKIERPKGPVQLTRRQLIRASGITEAFLLELERHQLVRPKRGQSWYGQEALVVCVAARRLSAYGMDSRHLRAVRQAAEQEAGLIEQSLIPLARQPKKSSKAASEVTQLMMHAHTAMVYDLLEYWSAQ</sequence>
<dbReference type="Gene3D" id="1.10.1660.10">
    <property type="match status" value="1"/>
</dbReference>
<dbReference type="PANTHER" id="PTHR30204:SF89">
    <property type="entry name" value="HTH MERR-TYPE DOMAIN-CONTAINING PROTEIN"/>
    <property type="match status" value="1"/>
</dbReference>
<evidence type="ECO:0000256" key="2">
    <source>
        <dbReference type="SAM" id="MobiDB-lite"/>
    </source>
</evidence>
<dbReference type="GO" id="GO:0003700">
    <property type="term" value="F:DNA-binding transcription factor activity"/>
    <property type="evidence" value="ECO:0007669"/>
    <property type="project" value="InterPro"/>
</dbReference>
<evidence type="ECO:0000259" key="3">
    <source>
        <dbReference type="PROSITE" id="PS50937"/>
    </source>
</evidence>
<organism evidence="4 5">
    <name type="scientific">Cutibacterium granulosum</name>
    <dbReference type="NCBI Taxonomy" id="33011"/>
    <lineage>
        <taxon>Bacteria</taxon>
        <taxon>Bacillati</taxon>
        <taxon>Actinomycetota</taxon>
        <taxon>Actinomycetes</taxon>
        <taxon>Propionibacteriales</taxon>
        <taxon>Propionibacteriaceae</taxon>
        <taxon>Cutibacterium</taxon>
    </lineage>
</organism>
<accession>A0A239WP74</accession>
<dbReference type="CDD" id="cd00592">
    <property type="entry name" value="HTH_MerR-like"/>
    <property type="match status" value="1"/>
</dbReference>
<evidence type="ECO:0000256" key="1">
    <source>
        <dbReference type="ARBA" id="ARBA00023125"/>
    </source>
</evidence>
<feature type="region of interest" description="Disordered" evidence="2">
    <location>
        <begin position="81"/>
        <end position="108"/>
    </location>
</feature>
<dbReference type="InterPro" id="IPR047057">
    <property type="entry name" value="MerR_fam"/>
</dbReference>
<dbReference type="EMBL" id="LT906441">
    <property type="protein sequence ID" value="SNV35713.1"/>
    <property type="molecule type" value="Genomic_DNA"/>
</dbReference>
<dbReference type="RefSeq" id="WP_021103273.1">
    <property type="nucleotide sequence ID" value="NZ_JAWMSC010000004.1"/>
</dbReference>
<dbReference type="SUPFAM" id="SSF46955">
    <property type="entry name" value="Putative DNA-binding domain"/>
    <property type="match status" value="1"/>
</dbReference>
<protein>
    <submittedName>
        <fullName evidence="4">Zinc-responsive transcriptional regulator</fullName>
    </submittedName>
</protein>
<dbReference type="eggNOG" id="COG0789">
    <property type="taxonomic scope" value="Bacteria"/>
</dbReference>
<dbReference type="Pfam" id="PF13411">
    <property type="entry name" value="MerR_1"/>
    <property type="match status" value="1"/>
</dbReference>
<keyword evidence="1" id="KW-0238">DNA-binding</keyword>
<feature type="domain" description="HTH merR-type" evidence="3">
    <location>
        <begin position="7"/>
        <end position="79"/>
    </location>
</feature>
<dbReference type="PROSITE" id="PS50937">
    <property type="entry name" value="HTH_MERR_2"/>
    <property type="match status" value="1"/>
</dbReference>
<proteinExistence type="predicted"/>
<name>A0A239WP74_9ACTN</name>
<dbReference type="GO" id="GO:0003677">
    <property type="term" value="F:DNA binding"/>
    <property type="evidence" value="ECO:0007669"/>
    <property type="project" value="UniProtKB-KW"/>
</dbReference>
<dbReference type="InterPro" id="IPR000551">
    <property type="entry name" value="MerR-type_HTH_dom"/>
</dbReference>
<evidence type="ECO:0000313" key="5">
    <source>
        <dbReference type="Proteomes" id="UP000215332"/>
    </source>
</evidence>
<dbReference type="InterPro" id="IPR009061">
    <property type="entry name" value="DNA-bd_dom_put_sf"/>
</dbReference>
<gene>
    <name evidence="4" type="ORF">SAMEA4412665_01266</name>
</gene>
<dbReference type="Proteomes" id="UP000215332">
    <property type="component" value="Chromosome 1"/>
</dbReference>
<evidence type="ECO:0000313" key="4">
    <source>
        <dbReference type="EMBL" id="SNV35713.1"/>
    </source>
</evidence>
<dbReference type="SMART" id="SM00422">
    <property type="entry name" value="HTH_MERR"/>
    <property type="match status" value="1"/>
</dbReference>